<protein>
    <recommendedName>
        <fullName evidence="5">SmpA / OmlA family protein</fullName>
    </recommendedName>
</protein>
<evidence type="ECO:0000256" key="1">
    <source>
        <dbReference type="SAM" id="MobiDB-lite"/>
    </source>
</evidence>
<keyword evidence="2" id="KW-0732">Signal</keyword>
<dbReference type="Proteomes" id="UP000183685">
    <property type="component" value="Unassembled WGS sequence"/>
</dbReference>
<dbReference type="PROSITE" id="PS51257">
    <property type="entry name" value="PROKAR_LIPOPROTEIN"/>
    <property type="match status" value="1"/>
</dbReference>
<evidence type="ECO:0000313" key="3">
    <source>
        <dbReference type="EMBL" id="SDD24642.1"/>
    </source>
</evidence>
<dbReference type="OrthoDB" id="8482143at2"/>
<feature type="region of interest" description="Disordered" evidence="1">
    <location>
        <begin position="29"/>
        <end position="69"/>
    </location>
</feature>
<proteinExistence type="predicted"/>
<evidence type="ECO:0000313" key="4">
    <source>
        <dbReference type="Proteomes" id="UP000183685"/>
    </source>
</evidence>
<organism evidence="3 4">
    <name type="scientific">Kordiimonas lacus</name>
    <dbReference type="NCBI Taxonomy" id="637679"/>
    <lineage>
        <taxon>Bacteria</taxon>
        <taxon>Pseudomonadati</taxon>
        <taxon>Pseudomonadota</taxon>
        <taxon>Alphaproteobacteria</taxon>
        <taxon>Kordiimonadales</taxon>
        <taxon>Kordiimonadaceae</taxon>
        <taxon>Kordiimonas</taxon>
    </lineage>
</organism>
<keyword evidence="4" id="KW-1185">Reference proteome</keyword>
<gene>
    <name evidence="3" type="ORF">SAMN04488071_0133</name>
</gene>
<feature type="chain" id="PRO_5010288729" description="SmpA / OmlA family protein" evidence="2">
    <location>
        <begin position="24"/>
        <end position="147"/>
    </location>
</feature>
<dbReference type="RefSeq" id="WP_074519239.1">
    <property type="nucleotide sequence ID" value="NZ_FNAK01000001.1"/>
</dbReference>
<dbReference type="STRING" id="637679.GCA_001550055_00755"/>
<dbReference type="AlphaFoldDB" id="A0A1G6T660"/>
<sequence>MSLTVKSFTRKFLLMGAAGSLLAACGPTAVEPPQTQAPEPVVETEQIAPQEETLPAAPPPEPERLQGLNPREVVTLLGDPTLVRRDGPVQVMLFENHDCVLEVVFREPNQNEYFQAHYIAARSLDGKTADTQACLMKVLPNGNWPDK</sequence>
<evidence type="ECO:0000256" key="2">
    <source>
        <dbReference type="SAM" id="SignalP"/>
    </source>
</evidence>
<accession>A0A1G6T660</accession>
<dbReference type="EMBL" id="FNAK01000001">
    <property type="protein sequence ID" value="SDD24642.1"/>
    <property type="molecule type" value="Genomic_DNA"/>
</dbReference>
<name>A0A1G6T660_9PROT</name>
<evidence type="ECO:0008006" key="5">
    <source>
        <dbReference type="Google" id="ProtNLM"/>
    </source>
</evidence>
<reference evidence="3 4" key="1">
    <citation type="submission" date="2016-10" db="EMBL/GenBank/DDBJ databases">
        <authorList>
            <person name="de Groot N.N."/>
        </authorList>
    </citation>
    <scope>NUCLEOTIDE SEQUENCE [LARGE SCALE GENOMIC DNA]</scope>
    <source>
        <strain evidence="3 4">CGMCC 1.9109</strain>
    </source>
</reference>
<feature type="signal peptide" evidence="2">
    <location>
        <begin position="1"/>
        <end position="23"/>
    </location>
</feature>